<organism evidence="1">
    <name type="scientific">bioreactor metagenome</name>
    <dbReference type="NCBI Taxonomy" id="1076179"/>
    <lineage>
        <taxon>unclassified sequences</taxon>
        <taxon>metagenomes</taxon>
        <taxon>ecological metagenomes</taxon>
    </lineage>
</organism>
<accession>A0A645IU13</accession>
<evidence type="ECO:0000313" key="1">
    <source>
        <dbReference type="EMBL" id="MPN51874.1"/>
    </source>
</evidence>
<proteinExistence type="predicted"/>
<name>A0A645IU13_9ZZZZ</name>
<sequence length="96" mass="10023">MDHVVALYPHGSVVISGDVLRTEVRRGSAATARTETKGKDTFGGALSPNFHCSMSSASGLRPPRGAGGVGFCSVRGRDQAVDESARRDAEYDVDAA</sequence>
<dbReference type="AlphaFoldDB" id="A0A645IU13"/>
<dbReference type="EMBL" id="VSSQ01117413">
    <property type="protein sequence ID" value="MPN51874.1"/>
    <property type="molecule type" value="Genomic_DNA"/>
</dbReference>
<protein>
    <submittedName>
        <fullName evidence="1">Uncharacterized protein</fullName>
    </submittedName>
</protein>
<reference evidence="1" key="1">
    <citation type="submission" date="2019-08" db="EMBL/GenBank/DDBJ databases">
        <authorList>
            <person name="Kucharzyk K."/>
            <person name="Murdoch R.W."/>
            <person name="Higgins S."/>
            <person name="Loffler F."/>
        </authorList>
    </citation>
    <scope>NUCLEOTIDE SEQUENCE</scope>
</reference>
<gene>
    <name evidence="1" type="ORF">SDC9_199524</name>
</gene>
<comment type="caution">
    <text evidence="1">The sequence shown here is derived from an EMBL/GenBank/DDBJ whole genome shotgun (WGS) entry which is preliminary data.</text>
</comment>